<name>A0A2L2T4Q5_9HYPO</name>
<dbReference type="SUPFAM" id="SSF57701">
    <property type="entry name" value="Zn2/Cys6 DNA-binding domain"/>
    <property type="match status" value="1"/>
</dbReference>
<dbReference type="STRING" id="56646.A0A2L2T4Q5"/>
<evidence type="ECO:0000256" key="3">
    <source>
        <dbReference type="ARBA" id="ARBA00023015"/>
    </source>
</evidence>
<keyword evidence="3" id="KW-0805">Transcription regulation</keyword>
<dbReference type="GO" id="GO:0005634">
    <property type="term" value="C:nucleus"/>
    <property type="evidence" value="ECO:0007669"/>
    <property type="project" value="UniProtKB-SubCell"/>
</dbReference>
<dbReference type="Pfam" id="PF00172">
    <property type="entry name" value="Zn_clus"/>
    <property type="match status" value="1"/>
</dbReference>
<keyword evidence="5" id="KW-0539">Nucleus</keyword>
<evidence type="ECO:0000256" key="2">
    <source>
        <dbReference type="ARBA" id="ARBA00022723"/>
    </source>
</evidence>
<organism evidence="8 9">
    <name type="scientific">Fusarium venenatum</name>
    <dbReference type="NCBI Taxonomy" id="56646"/>
    <lineage>
        <taxon>Eukaryota</taxon>
        <taxon>Fungi</taxon>
        <taxon>Dikarya</taxon>
        <taxon>Ascomycota</taxon>
        <taxon>Pezizomycotina</taxon>
        <taxon>Sordariomycetes</taxon>
        <taxon>Hypocreomycetidae</taxon>
        <taxon>Hypocreales</taxon>
        <taxon>Nectriaceae</taxon>
        <taxon>Fusarium</taxon>
    </lineage>
</organism>
<dbReference type="InterPro" id="IPR001138">
    <property type="entry name" value="Zn2Cys6_DnaBD"/>
</dbReference>
<dbReference type="CDD" id="cd00067">
    <property type="entry name" value="GAL4"/>
    <property type="match status" value="1"/>
</dbReference>
<feature type="region of interest" description="Disordered" evidence="6">
    <location>
        <begin position="42"/>
        <end position="63"/>
    </location>
</feature>
<evidence type="ECO:0000256" key="4">
    <source>
        <dbReference type="ARBA" id="ARBA00023163"/>
    </source>
</evidence>
<dbReference type="GO" id="GO:0000981">
    <property type="term" value="F:DNA-binding transcription factor activity, RNA polymerase II-specific"/>
    <property type="evidence" value="ECO:0007669"/>
    <property type="project" value="InterPro"/>
</dbReference>
<proteinExistence type="predicted"/>
<dbReference type="EMBL" id="LN649233">
    <property type="protein sequence ID" value="CEI57452.1"/>
    <property type="molecule type" value="Genomic_DNA"/>
</dbReference>
<dbReference type="GO" id="GO:0008270">
    <property type="term" value="F:zinc ion binding"/>
    <property type="evidence" value="ECO:0007669"/>
    <property type="project" value="InterPro"/>
</dbReference>
<feature type="region of interest" description="Disordered" evidence="6">
    <location>
        <begin position="92"/>
        <end position="116"/>
    </location>
</feature>
<dbReference type="AlphaFoldDB" id="A0A2L2T4Q5"/>
<reference evidence="9" key="1">
    <citation type="submission" date="2014-10" db="EMBL/GenBank/DDBJ databases">
        <authorList>
            <person name="King R."/>
        </authorList>
    </citation>
    <scope>NUCLEOTIDE SEQUENCE [LARGE SCALE GENOMIC DNA]</scope>
    <source>
        <strain evidence="9">A3/5</strain>
    </source>
</reference>
<dbReference type="InterPro" id="IPR036864">
    <property type="entry name" value="Zn2-C6_fun-type_DNA-bd_sf"/>
</dbReference>
<keyword evidence="4" id="KW-0804">Transcription</keyword>
<evidence type="ECO:0000313" key="9">
    <source>
        <dbReference type="Proteomes" id="UP000245910"/>
    </source>
</evidence>
<evidence type="ECO:0000256" key="5">
    <source>
        <dbReference type="ARBA" id="ARBA00023242"/>
    </source>
</evidence>
<dbReference type="PANTHER" id="PTHR47338:SF5">
    <property type="entry name" value="ZN(II)2CYS6 TRANSCRIPTION FACTOR (EUROFUNG)"/>
    <property type="match status" value="1"/>
</dbReference>
<accession>A0A2L2T4Q5</accession>
<evidence type="ECO:0000313" key="8">
    <source>
        <dbReference type="EMBL" id="CEI57452.1"/>
    </source>
</evidence>
<dbReference type="Gene3D" id="4.10.240.10">
    <property type="entry name" value="Zn(2)-C6 fungal-type DNA-binding domain"/>
    <property type="match status" value="1"/>
</dbReference>
<comment type="subcellular location">
    <subcellularLocation>
        <location evidence="1">Nucleus</location>
    </subcellularLocation>
</comment>
<dbReference type="CDD" id="cd12148">
    <property type="entry name" value="fungal_TF_MHR"/>
    <property type="match status" value="1"/>
</dbReference>
<dbReference type="PANTHER" id="PTHR47338">
    <property type="entry name" value="ZN(II)2CYS6 TRANSCRIPTION FACTOR (EUROFUNG)-RELATED"/>
    <property type="match status" value="1"/>
</dbReference>
<feature type="domain" description="Zn(2)-C6 fungal-type" evidence="7">
    <location>
        <begin position="17"/>
        <end position="46"/>
    </location>
</feature>
<keyword evidence="2" id="KW-0479">Metal-binding</keyword>
<protein>
    <recommendedName>
        <fullName evidence="7">Zn(2)-C6 fungal-type domain-containing protein</fullName>
    </recommendedName>
</protein>
<dbReference type="Proteomes" id="UP000245910">
    <property type="component" value="Chromosome v"/>
</dbReference>
<evidence type="ECO:0000256" key="1">
    <source>
        <dbReference type="ARBA" id="ARBA00004123"/>
    </source>
</evidence>
<evidence type="ECO:0000256" key="6">
    <source>
        <dbReference type="SAM" id="MobiDB-lite"/>
    </source>
</evidence>
<dbReference type="InterPro" id="IPR050815">
    <property type="entry name" value="TF_fung"/>
</dbReference>
<evidence type="ECO:0000259" key="7">
    <source>
        <dbReference type="Pfam" id="PF00172"/>
    </source>
</evidence>
<sequence length="567" mass="64261">MYPAVPPRRSQLELAPKQIRCDRVKPTCDGCQVRGLPCTYPERRNRKKANPRKGQPKEPHLSDDVFSGLLERLLRVEEKCTHLVTDPSTAYTPLSINSPGSIQGSSSQIPGQTPEAHSVVSSVASGTFFDNDAEKTQGNDLPSYPGTPLIADVRLQQAFEQVLYLKRQNLFKQTVRNDHHIRPEIAKACIKNFCTHFQIDTFPSFINIKLMHFIPDIIDMPEVALDPAVLVLYYTWMERSVGTKTDLVSAILLMKASFQQCDFEFSWNMYRIVCQCVKKLNLHNLDQDFPSTSIRQSLDQGTDYDRQGLWALVLVDLFFRMLHDKPPIMTANLTEWHVNLPAINIVPEQPEYMISISTFFVKSRLTFLLLRFFDLLAQSSDDRDYIQQIEGLCAKIEDLIGEWSIRDLIDANEENASNWWTLYDLALTASCSMMVMSRKMEALHSEASGIPLPCHDKPVSDLSVNIARNVLKLALLGLEKYISPLAAAYLFGAFRCHVPYGCLVSHLFLSDPEEQGSTSLNDMALLEKVAQRMGAIAETDGDLLPLARTLHKLNISIHARWKEKMEQ</sequence>
<feature type="compositionally biased region" description="Low complexity" evidence="6">
    <location>
        <begin position="95"/>
        <end position="114"/>
    </location>
</feature>
<keyword evidence="9" id="KW-1185">Reference proteome</keyword>